<dbReference type="InterPro" id="IPR044751">
    <property type="entry name" value="Ion_transp-like_CBS"/>
</dbReference>
<dbReference type="Gene3D" id="3.30.465.10">
    <property type="match status" value="1"/>
</dbReference>
<evidence type="ECO:0000313" key="14">
    <source>
        <dbReference type="Proteomes" id="UP001589793"/>
    </source>
</evidence>
<evidence type="ECO:0000256" key="6">
    <source>
        <dbReference type="ARBA" id="ARBA00022989"/>
    </source>
</evidence>
<comment type="similarity">
    <text evidence="2">Belongs to the UPF0053 family.</text>
</comment>
<evidence type="ECO:0000256" key="10">
    <source>
        <dbReference type="PROSITE-ProRule" id="PRU01193"/>
    </source>
</evidence>
<evidence type="ECO:0000256" key="5">
    <source>
        <dbReference type="ARBA" id="ARBA00022737"/>
    </source>
</evidence>
<dbReference type="SUPFAM" id="SSF56176">
    <property type="entry name" value="FAD-binding/transporter-associated domain-like"/>
    <property type="match status" value="1"/>
</dbReference>
<evidence type="ECO:0000256" key="1">
    <source>
        <dbReference type="ARBA" id="ARBA00004651"/>
    </source>
</evidence>
<feature type="domain" description="CBS" evidence="11">
    <location>
        <begin position="285"/>
        <end position="345"/>
    </location>
</feature>
<evidence type="ECO:0000256" key="9">
    <source>
        <dbReference type="PROSITE-ProRule" id="PRU00703"/>
    </source>
</evidence>
<evidence type="ECO:0000313" key="13">
    <source>
        <dbReference type="EMBL" id="MFC0673437.1"/>
    </source>
</evidence>
<dbReference type="InterPro" id="IPR051676">
    <property type="entry name" value="UPF0053_domain"/>
</dbReference>
<dbReference type="CDD" id="cd04590">
    <property type="entry name" value="CBS_pair_CorC_HlyC_assoc"/>
    <property type="match status" value="1"/>
</dbReference>
<dbReference type="InterPro" id="IPR002550">
    <property type="entry name" value="CNNM"/>
</dbReference>
<evidence type="ECO:0000256" key="4">
    <source>
        <dbReference type="ARBA" id="ARBA00022692"/>
    </source>
</evidence>
<comment type="caution">
    <text evidence="13">The sequence shown here is derived from an EMBL/GenBank/DDBJ whole genome shotgun (WGS) entry which is preliminary data.</text>
</comment>
<keyword evidence="3" id="KW-1003">Cell membrane</keyword>
<dbReference type="InterPro" id="IPR016169">
    <property type="entry name" value="FAD-bd_PCMH_sub2"/>
</dbReference>
<name>A0ABV6RAP1_9MICO</name>
<proteinExistence type="inferred from homology"/>
<dbReference type="InterPro" id="IPR036318">
    <property type="entry name" value="FAD-bd_PCMH-like_sf"/>
</dbReference>
<reference evidence="13 14" key="1">
    <citation type="submission" date="2024-09" db="EMBL/GenBank/DDBJ databases">
        <authorList>
            <person name="Sun Q."/>
            <person name="Mori K."/>
        </authorList>
    </citation>
    <scope>NUCLEOTIDE SEQUENCE [LARGE SCALE GENOMIC DNA]</scope>
    <source>
        <strain evidence="13 14">CICC 10874</strain>
    </source>
</reference>
<evidence type="ECO:0000256" key="3">
    <source>
        <dbReference type="ARBA" id="ARBA00022475"/>
    </source>
</evidence>
<organism evidence="13 14">
    <name type="scientific">Brachybacterium hainanense</name>
    <dbReference type="NCBI Taxonomy" id="1541174"/>
    <lineage>
        <taxon>Bacteria</taxon>
        <taxon>Bacillati</taxon>
        <taxon>Actinomycetota</taxon>
        <taxon>Actinomycetes</taxon>
        <taxon>Micrococcales</taxon>
        <taxon>Dermabacteraceae</taxon>
        <taxon>Brachybacterium</taxon>
    </lineage>
</organism>
<dbReference type="InterPro" id="IPR005170">
    <property type="entry name" value="Transptr-assoc_dom"/>
</dbReference>
<dbReference type="PROSITE" id="PS51846">
    <property type="entry name" value="CNNM"/>
    <property type="match status" value="1"/>
</dbReference>
<dbReference type="PANTHER" id="PTHR43099">
    <property type="entry name" value="UPF0053 PROTEIN YRKA"/>
    <property type="match status" value="1"/>
</dbReference>
<keyword evidence="6 10" id="KW-1133">Transmembrane helix</keyword>
<keyword evidence="4 10" id="KW-0812">Transmembrane</keyword>
<dbReference type="Pfam" id="PF00571">
    <property type="entry name" value="CBS"/>
    <property type="match status" value="2"/>
</dbReference>
<dbReference type="Proteomes" id="UP001589793">
    <property type="component" value="Unassembled WGS sequence"/>
</dbReference>
<sequence length="446" mass="47276">MTWILLLCGVLLTAGTAVFVASEFSLVALDRHTVSKAVEDGDRKAAGVLSALTHLSTNLSGAQLGITITTLLFGFAVQDPLAGLLTPLAASAGIPAGVAGPASVVAAMVIAYAFSMLFGELVPKNLAIAAPMGTAKVVAPIQHAFTLFFRPLIAVFNATANAVLRLVGIEPQEELSAARSPAELESLVRRSARAGSLDRGTAVLLSRTLALAGREAADVMTHRGAMVAVEADATAADVLELSRTSGHSRFPVIEGSEDDVVGVVQVRQAVTVPREERAAVPVRSIMAEVHRLPETVPLDSLLLDLRELGAQMAVVVDEYGGTSGIVTLEDVIEEIVGEVSDEHDEGEPERFAREGEDGWLVSGLMRPDEIRRELGVIVPESSDYDTLGGLVMDELRRIPEIGDVVETAGLRLEVTAMDGRRPDSIRIGVLEDSARVVRDEEDEDDE</sequence>
<dbReference type="InterPro" id="IPR046342">
    <property type="entry name" value="CBS_dom_sf"/>
</dbReference>
<dbReference type="SUPFAM" id="SSF54631">
    <property type="entry name" value="CBS-domain pair"/>
    <property type="match status" value="1"/>
</dbReference>
<dbReference type="Pfam" id="PF01595">
    <property type="entry name" value="CNNM"/>
    <property type="match status" value="1"/>
</dbReference>
<comment type="subcellular location">
    <subcellularLocation>
        <location evidence="1">Cell membrane</location>
        <topology evidence="1">Multi-pass membrane protein</topology>
    </subcellularLocation>
</comment>
<dbReference type="Gene3D" id="3.10.580.10">
    <property type="entry name" value="CBS-domain"/>
    <property type="match status" value="1"/>
</dbReference>
<evidence type="ECO:0000259" key="12">
    <source>
        <dbReference type="PROSITE" id="PS51846"/>
    </source>
</evidence>
<feature type="domain" description="CBS" evidence="11">
    <location>
        <begin position="220"/>
        <end position="280"/>
    </location>
</feature>
<evidence type="ECO:0000256" key="2">
    <source>
        <dbReference type="ARBA" id="ARBA00006337"/>
    </source>
</evidence>
<dbReference type="EMBL" id="JBHLSV010000005">
    <property type="protein sequence ID" value="MFC0673437.1"/>
    <property type="molecule type" value="Genomic_DNA"/>
</dbReference>
<evidence type="ECO:0000256" key="8">
    <source>
        <dbReference type="ARBA" id="ARBA00023136"/>
    </source>
</evidence>
<evidence type="ECO:0000256" key="7">
    <source>
        <dbReference type="ARBA" id="ARBA00023122"/>
    </source>
</evidence>
<dbReference type="SMART" id="SM00116">
    <property type="entry name" value="CBS"/>
    <property type="match status" value="2"/>
</dbReference>
<keyword evidence="14" id="KW-1185">Reference proteome</keyword>
<keyword evidence="8 10" id="KW-0472">Membrane</keyword>
<dbReference type="SMART" id="SM01091">
    <property type="entry name" value="CorC_HlyC"/>
    <property type="match status" value="1"/>
</dbReference>
<dbReference type="PROSITE" id="PS51371">
    <property type="entry name" value="CBS"/>
    <property type="match status" value="2"/>
</dbReference>
<dbReference type="Pfam" id="PF03471">
    <property type="entry name" value="CorC_HlyC"/>
    <property type="match status" value="1"/>
</dbReference>
<accession>A0ABV6RAP1</accession>
<keyword evidence="5" id="KW-0677">Repeat</keyword>
<dbReference type="RefSeq" id="WP_376979008.1">
    <property type="nucleotide sequence ID" value="NZ_JBHLSV010000005.1"/>
</dbReference>
<evidence type="ECO:0000259" key="11">
    <source>
        <dbReference type="PROSITE" id="PS51371"/>
    </source>
</evidence>
<dbReference type="InterPro" id="IPR000644">
    <property type="entry name" value="CBS_dom"/>
</dbReference>
<feature type="domain" description="CNNM transmembrane" evidence="12">
    <location>
        <begin position="1"/>
        <end position="201"/>
    </location>
</feature>
<protein>
    <submittedName>
        <fullName evidence="13">Hemolysin family protein</fullName>
    </submittedName>
</protein>
<dbReference type="PANTHER" id="PTHR43099:SF6">
    <property type="entry name" value="UPF0053 PROTEIN RV1842C"/>
    <property type="match status" value="1"/>
</dbReference>
<keyword evidence="7 9" id="KW-0129">CBS domain</keyword>
<gene>
    <name evidence="13" type="ORF">ACFFF6_05640</name>
</gene>